<dbReference type="InterPro" id="IPR013057">
    <property type="entry name" value="AA_transpt_TM"/>
</dbReference>
<evidence type="ECO:0000313" key="12">
    <source>
        <dbReference type="Proteomes" id="UP001498771"/>
    </source>
</evidence>
<evidence type="ECO:0000256" key="6">
    <source>
        <dbReference type="ARBA" id="ARBA00022989"/>
    </source>
</evidence>
<dbReference type="PANTHER" id="PTHR22950">
    <property type="entry name" value="AMINO ACID TRANSPORTER"/>
    <property type="match status" value="1"/>
</dbReference>
<name>A0ABR1F1T7_9ASCO</name>
<evidence type="ECO:0000256" key="5">
    <source>
        <dbReference type="ARBA" id="ARBA00022970"/>
    </source>
</evidence>
<keyword evidence="5" id="KW-0029">Amino-acid transport</keyword>
<comment type="subcellular location">
    <subcellularLocation>
        <location evidence="1">Membrane</location>
        <topology evidence="1">Multi-pass membrane protein</topology>
    </subcellularLocation>
</comment>
<sequence>MASSSWPRQSSEVPILHSSRSSQSLNLEEQQFTSPTTTTDDTSHPDFNRPRATHSFDYRLEDDDPLADDGALSSPFRSQHESLLSRIEAPAVTLAGIESDVPDGALPGSPPAEKNGMKMAFMNMANSIIGAGIIGQPYAMLQCGLVAGVTLLIVLTFVIDWTIRLMVVNAKLSGTNSYQATVSACFGRGGYLAISLAQGLFAFGGSIAFTVIIGDTIPHVMLALFPGAANIPVLNLLTMRSPVMIICVLFISFPLSLSKNIANLAKASLMALISMFVIIISVVVEGIRAPSELRGNFSTPLWTINSGVFQGIGVISFAFVCHHNSLLIYGALRKPTLDRFARVTHWSTGVSMLACMTLALAGFLSFGDRTDGNVLNNFDASNVMINIARFCFGFNMLTTFPLEIFVCREVLLDYIYSTFIPLPSPSSTSASSPSSPSSPIIDPFAPREPSLRAHRLTTAGLTIITLLVALVVGNLGIVLEVVGSTSACMLAYILPPLCYLKLASSQESRRWRARAGPIACVVFGVTVMVVSTGLSIAKAFD</sequence>
<feature type="transmembrane region" description="Helical" evidence="9">
    <location>
        <begin position="267"/>
        <end position="287"/>
    </location>
</feature>
<evidence type="ECO:0000259" key="10">
    <source>
        <dbReference type="Pfam" id="PF01490"/>
    </source>
</evidence>
<evidence type="ECO:0000256" key="8">
    <source>
        <dbReference type="SAM" id="MobiDB-lite"/>
    </source>
</evidence>
<evidence type="ECO:0000256" key="4">
    <source>
        <dbReference type="ARBA" id="ARBA00022692"/>
    </source>
</evidence>
<dbReference type="Pfam" id="PF01490">
    <property type="entry name" value="Aa_trans"/>
    <property type="match status" value="1"/>
</dbReference>
<proteinExistence type="inferred from homology"/>
<feature type="transmembrane region" description="Helical" evidence="9">
    <location>
        <begin position="456"/>
        <end position="477"/>
    </location>
</feature>
<dbReference type="RefSeq" id="XP_064766845.1">
    <property type="nucleotide sequence ID" value="XM_064915255.1"/>
</dbReference>
<dbReference type="EMBL" id="JBBJBU010000010">
    <property type="protein sequence ID" value="KAK7203812.1"/>
    <property type="molecule type" value="Genomic_DNA"/>
</dbReference>
<feature type="transmembrane region" description="Helical" evidence="9">
    <location>
        <begin position="120"/>
        <end position="139"/>
    </location>
</feature>
<feature type="transmembrane region" description="Helical" evidence="9">
    <location>
        <begin position="515"/>
        <end position="537"/>
    </location>
</feature>
<feature type="domain" description="Amino acid transporter transmembrane" evidence="10">
    <location>
        <begin position="115"/>
        <end position="536"/>
    </location>
</feature>
<accession>A0ABR1F1T7</accession>
<evidence type="ECO:0000313" key="11">
    <source>
        <dbReference type="EMBL" id="KAK7203812.1"/>
    </source>
</evidence>
<feature type="transmembrane region" description="Helical" evidence="9">
    <location>
        <begin position="307"/>
        <end position="332"/>
    </location>
</feature>
<reference evidence="11 12" key="1">
    <citation type="submission" date="2024-03" db="EMBL/GenBank/DDBJ databases">
        <title>Genome-scale model development and genomic sequencing of the oleaginous clade Lipomyces.</title>
        <authorList>
            <consortium name="Lawrence Berkeley National Laboratory"/>
            <person name="Czajka J.J."/>
            <person name="Han Y."/>
            <person name="Kim J."/>
            <person name="Mondo S.J."/>
            <person name="Hofstad B.A."/>
            <person name="Robles A."/>
            <person name="Haridas S."/>
            <person name="Riley R."/>
            <person name="LaButti K."/>
            <person name="Pangilinan J."/>
            <person name="Andreopoulos W."/>
            <person name="Lipzen A."/>
            <person name="Yan J."/>
            <person name="Wang M."/>
            <person name="Ng V."/>
            <person name="Grigoriev I.V."/>
            <person name="Spatafora J.W."/>
            <person name="Magnuson J.K."/>
            <person name="Baker S.E."/>
            <person name="Pomraning K.R."/>
        </authorList>
    </citation>
    <scope>NUCLEOTIDE SEQUENCE [LARGE SCALE GENOMIC DNA]</scope>
    <source>
        <strain evidence="11 12">Phaff 52-87</strain>
    </source>
</reference>
<feature type="transmembrane region" description="Helical" evidence="9">
    <location>
        <begin position="387"/>
        <end position="406"/>
    </location>
</feature>
<feature type="transmembrane region" description="Helical" evidence="9">
    <location>
        <begin position="189"/>
        <end position="213"/>
    </location>
</feature>
<organism evidence="11 12">
    <name type="scientific">Myxozyma melibiosi</name>
    <dbReference type="NCBI Taxonomy" id="54550"/>
    <lineage>
        <taxon>Eukaryota</taxon>
        <taxon>Fungi</taxon>
        <taxon>Dikarya</taxon>
        <taxon>Ascomycota</taxon>
        <taxon>Saccharomycotina</taxon>
        <taxon>Lipomycetes</taxon>
        <taxon>Lipomycetales</taxon>
        <taxon>Lipomycetaceae</taxon>
        <taxon>Myxozyma</taxon>
    </lineage>
</organism>
<evidence type="ECO:0000256" key="2">
    <source>
        <dbReference type="ARBA" id="ARBA00008066"/>
    </source>
</evidence>
<keyword evidence="4 9" id="KW-0812">Transmembrane</keyword>
<dbReference type="Proteomes" id="UP001498771">
    <property type="component" value="Unassembled WGS sequence"/>
</dbReference>
<dbReference type="PANTHER" id="PTHR22950:SF458">
    <property type="entry name" value="SODIUM-COUPLED NEUTRAL AMINO ACID TRANSPORTER 11-RELATED"/>
    <property type="match status" value="1"/>
</dbReference>
<feature type="transmembrane region" description="Helical" evidence="9">
    <location>
        <begin position="483"/>
        <end position="503"/>
    </location>
</feature>
<gene>
    <name evidence="11" type="ORF">BZA70DRAFT_60817</name>
</gene>
<feature type="transmembrane region" description="Helical" evidence="9">
    <location>
        <begin position="145"/>
        <end position="168"/>
    </location>
</feature>
<protein>
    <submittedName>
        <fullName evidence="11">Amino acid transporter</fullName>
    </submittedName>
</protein>
<keyword evidence="12" id="KW-1185">Reference proteome</keyword>
<feature type="region of interest" description="Disordered" evidence="8">
    <location>
        <begin position="1"/>
        <end position="53"/>
    </location>
</feature>
<evidence type="ECO:0000256" key="7">
    <source>
        <dbReference type="ARBA" id="ARBA00023136"/>
    </source>
</evidence>
<comment type="caution">
    <text evidence="11">The sequence shown here is derived from an EMBL/GenBank/DDBJ whole genome shotgun (WGS) entry which is preliminary data.</text>
</comment>
<keyword evidence="7 9" id="KW-0472">Membrane</keyword>
<comment type="similarity">
    <text evidence="2">Belongs to the amino acid/polyamine transporter 2 family.</text>
</comment>
<keyword evidence="3" id="KW-0813">Transport</keyword>
<feature type="transmembrane region" description="Helical" evidence="9">
    <location>
        <begin position="344"/>
        <end position="367"/>
    </location>
</feature>
<feature type="compositionally biased region" description="Polar residues" evidence="8">
    <location>
        <begin position="1"/>
        <end position="32"/>
    </location>
</feature>
<feature type="compositionally biased region" description="Basic and acidic residues" evidence="8">
    <location>
        <begin position="41"/>
        <end position="53"/>
    </location>
</feature>
<evidence type="ECO:0000256" key="9">
    <source>
        <dbReference type="SAM" id="Phobius"/>
    </source>
</evidence>
<evidence type="ECO:0000256" key="1">
    <source>
        <dbReference type="ARBA" id="ARBA00004141"/>
    </source>
</evidence>
<feature type="transmembrane region" description="Helical" evidence="9">
    <location>
        <begin position="233"/>
        <end position="255"/>
    </location>
</feature>
<keyword evidence="6 9" id="KW-1133">Transmembrane helix</keyword>
<evidence type="ECO:0000256" key="3">
    <source>
        <dbReference type="ARBA" id="ARBA00022448"/>
    </source>
</evidence>
<dbReference type="GeneID" id="90040767"/>